<evidence type="ECO:0008006" key="5">
    <source>
        <dbReference type="Google" id="ProtNLM"/>
    </source>
</evidence>
<name>A0ABQ1EG59_9CLOT</name>
<dbReference type="Proteomes" id="UP000663802">
    <property type="component" value="Unassembled WGS sequence"/>
</dbReference>
<reference evidence="3 4" key="1">
    <citation type="journal article" date="2021" name="Int. J. Syst. Evol. Microbiol.">
        <title>Clostridium zeae sp. nov., isolated from corn silage.</title>
        <authorList>
            <person name="Kobayashi H."/>
            <person name="Tanizawa Y."/>
            <person name="Yagura M."/>
            <person name="Sakamoto M."/>
            <person name="Ohkuma M."/>
            <person name="Tohno M."/>
        </authorList>
    </citation>
    <scope>NUCLEOTIDE SEQUENCE [LARGE SCALE GENOMIC DNA]</scope>
    <source>
        <strain evidence="3 4">CSC2</strain>
    </source>
</reference>
<comment type="caution">
    <text evidence="3">The sequence shown here is derived from an EMBL/GenBank/DDBJ whole genome shotgun (WGS) entry which is preliminary data.</text>
</comment>
<dbReference type="Pfam" id="PF06527">
    <property type="entry name" value="TniQ"/>
    <property type="match status" value="1"/>
</dbReference>
<protein>
    <recommendedName>
        <fullName evidence="5">Transposon Tn7 transposition protein TnsD C-termianl domain-containing protein</fullName>
    </recommendedName>
</protein>
<dbReference type="InterPro" id="IPR032750">
    <property type="entry name" value="TnsD_C"/>
</dbReference>
<sequence>MLHFFTDPYKDELIYSAIARYHYYVGNIDYKDTLEECFGKRSIIPSLEFGSPVKALAKNLGGNYTEKYILNKHTLLPFYKPFLLKSKLKEIIRELKYSDGSGVYTKIGMVAGSICKKEGIYYCPLCAKAELEAYGEAFIHREHQLQGIGLCPHHGITLYKYQRDRRISSRLEFIKLEEELIDLKSSSAPIEIYEIKYKLAKDAYWLINQELTAFDKRKLLDKYRNLLYSKGLTTSSGRIKQNQLYEEVINFYGKGLLINLECDIDNADEYNWLRVITRNLKRAVHPLRHLLLINFLVGDIAQFFSETTNTFNPFGEGPWPCLNKIAEHYHEAIITDLKITEDFKTRLPVGTFTCSCGFIYSRKGPDKSYEDRYKIGRIKVFGMVWEDKLKIFLKEGNYGLRELSRLMYCDPKTILKFDKKLGINCFNSSIEGGNADTISKLNEAKLETAKASILASINENPKSSRTEIRGLCKKEYTLIYRRDRLWLFDKLPKKKKKIEPNKLVSWEERDKEILKLVEAAYRELIELQPPVRITKSIIGKKLGKSADIDKRLDKLPSTQEYLKEKCETVEEFQLRRSKQIIKQLIEEELPVKLWEIQRLVGLRGKQFDNLRSMLEEYIFQLDNRGRNG</sequence>
<keyword evidence="4" id="KW-1185">Reference proteome</keyword>
<evidence type="ECO:0000259" key="1">
    <source>
        <dbReference type="Pfam" id="PF06527"/>
    </source>
</evidence>
<gene>
    <name evidence="3" type="ORF">CSC2_43370</name>
</gene>
<accession>A0ABQ1EG59</accession>
<evidence type="ECO:0000313" key="4">
    <source>
        <dbReference type="Proteomes" id="UP000663802"/>
    </source>
</evidence>
<evidence type="ECO:0000313" key="3">
    <source>
        <dbReference type="EMBL" id="GFZ33811.1"/>
    </source>
</evidence>
<feature type="domain" description="TniQ" evidence="1">
    <location>
        <begin position="4"/>
        <end position="158"/>
    </location>
</feature>
<dbReference type="InterPro" id="IPR009492">
    <property type="entry name" value="TniQ"/>
</dbReference>
<dbReference type="Pfam" id="PF15978">
    <property type="entry name" value="TnsD"/>
    <property type="match status" value="1"/>
</dbReference>
<feature type="domain" description="Transposon Tn7 transposition protein TnsD C-terminal" evidence="2">
    <location>
        <begin position="199"/>
        <end position="562"/>
    </location>
</feature>
<evidence type="ECO:0000259" key="2">
    <source>
        <dbReference type="Pfam" id="PF15978"/>
    </source>
</evidence>
<organism evidence="3 4">
    <name type="scientific">Clostridium zeae</name>
    <dbReference type="NCBI Taxonomy" id="2759022"/>
    <lineage>
        <taxon>Bacteria</taxon>
        <taxon>Bacillati</taxon>
        <taxon>Bacillota</taxon>
        <taxon>Clostridia</taxon>
        <taxon>Eubacteriales</taxon>
        <taxon>Clostridiaceae</taxon>
        <taxon>Clostridium</taxon>
    </lineage>
</organism>
<dbReference type="EMBL" id="BMBA01000007">
    <property type="protein sequence ID" value="GFZ33811.1"/>
    <property type="molecule type" value="Genomic_DNA"/>
</dbReference>
<proteinExistence type="predicted"/>